<evidence type="ECO:0000313" key="1">
    <source>
        <dbReference type="EMBL" id="KFI19696.1"/>
    </source>
</evidence>
<sequence length="396" mass="43777">MKQRYPLPVFYTVALTLSLIVPMLFAPRAQGEILAMLNYEAKPEQRIQKEGLAIIDVDPNSPNFGKMLMDIPLPPGLVAHHLYYNQDHSKIYITALEKSILHVLDMTQFPYRMKMVEIPQCKVLEDMAFSKDKQTWYLTCMGSSNVIVGNASTDKPIKSIKTPPSDSAFIRYPHGIALHDDLDRLLVTSTVRHSDLGDPGETITAIEASSGKVLSTHKVSMKPSPSGAAPVEVHFLPGAEPPLAYITNMYEGNLWTAVWDSDKKVFDFQQVADFAPHGRGVPLALEFNRKGDRFFVTTAQPGHLNIFDISDPQAPELLKAIPTAPGAHHIVLSPDERYVFVQNSFLNLPEMSDGSITVVDLAKGEAIAQIDTLKNQGFNPNCIVLLPEWASGGHSH</sequence>
<name>A0A0E2Z3D0_9GAMM</name>
<protein>
    <recommendedName>
        <fullName evidence="3">YncE family protein</fullName>
    </recommendedName>
</protein>
<accession>A0A0E2Z3D0</accession>
<dbReference type="AlphaFoldDB" id="A0A0E2Z3D0"/>
<evidence type="ECO:0000313" key="2">
    <source>
        <dbReference type="Proteomes" id="UP000028839"/>
    </source>
</evidence>
<organism evidence="1 2">
    <name type="scientific">Nitrosococcus oceani C-27</name>
    <dbReference type="NCBI Taxonomy" id="314279"/>
    <lineage>
        <taxon>Bacteria</taxon>
        <taxon>Pseudomonadati</taxon>
        <taxon>Pseudomonadota</taxon>
        <taxon>Gammaproteobacteria</taxon>
        <taxon>Chromatiales</taxon>
        <taxon>Chromatiaceae</taxon>
        <taxon>Nitrosococcus</taxon>
    </lineage>
</organism>
<dbReference type="HOGENOM" id="CLU_713312_0_0_6"/>
<dbReference type="SUPFAM" id="SSF75011">
    <property type="entry name" value="3-carboxy-cis,cis-mucoante lactonizing enzyme"/>
    <property type="match status" value="1"/>
</dbReference>
<dbReference type="InterPro" id="IPR015943">
    <property type="entry name" value="WD40/YVTN_repeat-like_dom_sf"/>
</dbReference>
<dbReference type="Proteomes" id="UP000028839">
    <property type="component" value="Unassembled WGS sequence"/>
</dbReference>
<dbReference type="PANTHER" id="PTHR47197">
    <property type="entry name" value="PROTEIN NIRF"/>
    <property type="match status" value="1"/>
</dbReference>
<reference evidence="1 2" key="1">
    <citation type="submission" date="2014-07" db="EMBL/GenBank/DDBJ databases">
        <title>Comparative analysis of Nitrosococcus oceani genome inventories of strains from Pacific and Atlantic gyres.</title>
        <authorList>
            <person name="Lim C.K."/>
            <person name="Wang L."/>
            <person name="Sayavedra-Soto L.A."/>
            <person name="Klotz M.G."/>
        </authorList>
    </citation>
    <scope>NUCLEOTIDE SEQUENCE [LARGE SCALE GENOMIC DNA]</scope>
    <source>
        <strain evidence="1 2">C-27</strain>
    </source>
</reference>
<evidence type="ECO:0008006" key="3">
    <source>
        <dbReference type="Google" id="ProtNLM"/>
    </source>
</evidence>
<gene>
    <name evidence="1" type="ORF">IB75_07775</name>
</gene>
<dbReference type="Gene3D" id="2.130.10.10">
    <property type="entry name" value="YVTN repeat-like/Quinoprotein amine dehydrogenase"/>
    <property type="match status" value="2"/>
</dbReference>
<dbReference type="InterPro" id="IPR051200">
    <property type="entry name" value="Host-pathogen_enzymatic-act"/>
</dbReference>
<proteinExistence type="predicted"/>
<dbReference type="EMBL" id="JPGN01000043">
    <property type="protein sequence ID" value="KFI19696.1"/>
    <property type="molecule type" value="Genomic_DNA"/>
</dbReference>
<dbReference type="PANTHER" id="PTHR47197:SF3">
    <property type="entry name" value="DIHYDRO-HEME D1 DEHYDROGENASE"/>
    <property type="match status" value="1"/>
</dbReference>
<comment type="caution">
    <text evidence="1">The sequence shown here is derived from an EMBL/GenBank/DDBJ whole genome shotgun (WGS) entry which is preliminary data.</text>
</comment>
<dbReference type="OrthoDB" id="9768634at2"/>